<organism evidence="1 2">
    <name type="scientific">Candidatus Epulonipiscium fishelsonii</name>
    <dbReference type="NCBI Taxonomy" id="77094"/>
    <lineage>
        <taxon>Bacteria</taxon>
        <taxon>Bacillati</taxon>
        <taxon>Bacillota</taxon>
        <taxon>Clostridia</taxon>
        <taxon>Lachnospirales</taxon>
        <taxon>Lachnospiraceae</taxon>
        <taxon>Candidatus Epulonipiscium</taxon>
    </lineage>
</organism>
<proteinExistence type="predicted"/>
<dbReference type="EMBL" id="LJDB01000052">
    <property type="protein sequence ID" value="ONI40410.1"/>
    <property type="molecule type" value="Genomic_DNA"/>
</dbReference>
<gene>
    <name evidence="1" type="ORF">AN396_06270</name>
</gene>
<evidence type="ECO:0000313" key="2">
    <source>
        <dbReference type="Proteomes" id="UP000188605"/>
    </source>
</evidence>
<keyword evidence="2" id="KW-1185">Reference proteome</keyword>
<comment type="caution">
    <text evidence="1">The sequence shown here is derived from an EMBL/GenBank/DDBJ whole genome shotgun (WGS) entry which is preliminary data.</text>
</comment>
<name>A0ACC8XCN0_9FIRM</name>
<reference evidence="1" key="1">
    <citation type="submission" date="2016-08" db="EMBL/GenBank/DDBJ databases">
        <authorList>
            <person name="Ngugi D.K."/>
            <person name="Miyake S."/>
            <person name="Stingl U."/>
        </authorList>
    </citation>
    <scope>NUCLEOTIDE SEQUENCE</scope>
    <source>
        <strain evidence="1">SCG-B11WGA-EpuloA1</strain>
    </source>
</reference>
<evidence type="ECO:0000313" key="1">
    <source>
        <dbReference type="EMBL" id="ONI40410.1"/>
    </source>
</evidence>
<sequence>MKLTLRQTEIIKIILDSTINVPCNMQFISTKLNISHRTVSRELSAIEDWFKENNLLLVKKAGVGIYWDQNHITKEEVINLLQNALASKEYSKEERKRYIIKEIINSKQPIKSSYFIMKLGISSKTFKMDMDEVTKWLHYYGVSVINKSAIGIAVVENEINIRKAIIGLIHEIYGDELLINFLNGDFILSSIKGNTSNVSNIKMLEFINLKTLNIVKEIMTPIKNNIHCNDGSYMNILMYLVVLSYRMQNNCFIAIQNNEYVNNDITKYITLAKKIIIYLEEQFKCNMIENEIIYLANYLATLDLNFEHEFNIKISQNVKELISIVQNKIGIKFEADICLLNDLIKHLKFTIPILEKKISIQNFQIDFLKENYIEIFEATKEGLNIILKRYNIDEVPEEEIAFITMHFANSAERMFDNCKIRIVIICPSGIGTARMLKTSLMKAFSFFEIVNTLSIVDINTNQLKQDNIQLIVSTMKLDLDFPNIKVNPILSAQDKVDLKFIVKDLVTFTNEDLIAKNQIKEPTASYNTSYLNIREITQYGLEIINIIDSVFLYKSNVMSSKYEMIQKVATLVGKTPKDIIEISEKLVARERITSTYISQFNVYLFHCKTSGIDNLKFGFVKLIRPFSNSSGDVVKGAIALLVPQSTNTMYTNISSAISENLAENAIMEKIMQAKNKFEISNIIENILLKMFINYINETGE</sequence>
<accession>A0ACC8XCN0</accession>
<protein>
    <submittedName>
        <fullName evidence="1">Uncharacterized protein</fullName>
    </submittedName>
</protein>
<dbReference type="Proteomes" id="UP000188605">
    <property type="component" value="Unassembled WGS sequence"/>
</dbReference>